<reference evidence="3" key="2">
    <citation type="submission" date="2023-05" db="EMBL/GenBank/DDBJ databases">
        <authorList>
            <person name="Fouks B."/>
        </authorList>
    </citation>
    <scope>NUCLEOTIDE SEQUENCE</scope>
    <source>
        <strain evidence="3">Stay&amp;Tobe</strain>
        <tissue evidence="3">Testes</tissue>
    </source>
</reference>
<keyword evidence="1" id="KW-0560">Oxidoreductase</keyword>
<feature type="domain" description="Alcohol dehydrogenase-like N-terminal" evidence="2">
    <location>
        <begin position="3"/>
        <end position="84"/>
    </location>
</feature>
<dbReference type="InterPro" id="IPR011032">
    <property type="entry name" value="GroES-like_sf"/>
</dbReference>
<evidence type="ECO:0000256" key="1">
    <source>
        <dbReference type="ARBA" id="ARBA00023002"/>
    </source>
</evidence>
<dbReference type="Gene3D" id="3.40.50.720">
    <property type="entry name" value="NAD(P)-binding Rossmann-like Domain"/>
    <property type="match status" value="1"/>
</dbReference>
<protein>
    <recommendedName>
        <fullName evidence="2">Alcohol dehydrogenase-like N-terminal domain-containing protein</fullName>
    </recommendedName>
</protein>
<comment type="caution">
    <text evidence="3">The sequence shown here is derived from an EMBL/GenBank/DDBJ whole genome shotgun (WGS) entry which is preliminary data.</text>
</comment>
<gene>
    <name evidence="3" type="ORF">L9F63_007138</name>
</gene>
<dbReference type="SUPFAM" id="SSF50129">
    <property type="entry name" value="GroES-like"/>
    <property type="match status" value="1"/>
</dbReference>
<dbReference type="EMBL" id="JASPKZ010009810">
    <property type="protein sequence ID" value="KAJ9576038.1"/>
    <property type="molecule type" value="Genomic_DNA"/>
</dbReference>
<proteinExistence type="predicted"/>
<dbReference type="Proteomes" id="UP001233999">
    <property type="component" value="Unassembled WGS sequence"/>
</dbReference>
<evidence type="ECO:0000313" key="3">
    <source>
        <dbReference type="EMBL" id="KAJ9576038.1"/>
    </source>
</evidence>
<reference evidence="3" key="1">
    <citation type="journal article" date="2023" name="IScience">
        <title>Live-bearing cockroach genome reveals convergent evolutionary mechanisms linked to viviparity in insects and beyond.</title>
        <authorList>
            <person name="Fouks B."/>
            <person name="Harrison M.C."/>
            <person name="Mikhailova A.A."/>
            <person name="Marchal E."/>
            <person name="English S."/>
            <person name="Carruthers M."/>
            <person name="Jennings E.C."/>
            <person name="Chiamaka E.L."/>
            <person name="Frigard R.A."/>
            <person name="Pippel M."/>
            <person name="Attardo G.M."/>
            <person name="Benoit J.B."/>
            <person name="Bornberg-Bauer E."/>
            <person name="Tobe S.S."/>
        </authorList>
    </citation>
    <scope>NUCLEOTIDE SEQUENCE</scope>
    <source>
        <strain evidence="3">Stay&amp;Tobe</strain>
    </source>
</reference>
<dbReference type="InterPro" id="IPR052100">
    <property type="entry name" value="SV-ATPase_mito-regulator"/>
</dbReference>
<feature type="non-terminal residue" evidence="3">
    <location>
        <position position="1"/>
    </location>
</feature>
<dbReference type="PANTHER" id="PTHR44054:SF2">
    <property type="entry name" value="SYNAPTIC VESICLE MEMBRANE PROTEIN VAT-1 HOMOLOG-LIKE"/>
    <property type="match status" value="1"/>
</dbReference>
<dbReference type="InterPro" id="IPR013154">
    <property type="entry name" value="ADH-like_N"/>
</dbReference>
<evidence type="ECO:0000259" key="2">
    <source>
        <dbReference type="Pfam" id="PF08240"/>
    </source>
</evidence>
<keyword evidence="4" id="KW-1185">Reference proteome</keyword>
<evidence type="ECO:0000313" key="4">
    <source>
        <dbReference type="Proteomes" id="UP001233999"/>
    </source>
</evidence>
<dbReference type="AlphaFoldDB" id="A0AAD7Z9P5"/>
<dbReference type="PANTHER" id="PTHR44054">
    <property type="entry name" value="SYNAPTIC VESICLE MEMBRANE PROTEIN VAT-1 HOMOLOG-LIKE"/>
    <property type="match status" value="1"/>
</dbReference>
<dbReference type="GO" id="GO:0016491">
    <property type="term" value="F:oxidoreductase activity"/>
    <property type="evidence" value="ECO:0007669"/>
    <property type="project" value="UniProtKB-KW"/>
</dbReference>
<sequence>NYGLNFQDLMVRQGVIDSPPKTPFILGFECAGEVEEVGEGVEDFKVNISIPSYSFAGDRVVALPEYRAWAELAAVPSRYVFKIPADLSYLDAAAMAMNYLVAYILLFELGGLTPGKSVLVHSAGGGV</sequence>
<name>A0AAD7Z9P5_DIPPU</name>
<feature type="non-terminal residue" evidence="3">
    <location>
        <position position="127"/>
    </location>
</feature>
<dbReference type="Gene3D" id="3.90.180.10">
    <property type="entry name" value="Medium-chain alcohol dehydrogenases, catalytic domain"/>
    <property type="match status" value="1"/>
</dbReference>
<accession>A0AAD7Z9P5</accession>
<organism evidence="3 4">
    <name type="scientific">Diploptera punctata</name>
    <name type="common">Pacific beetle cockroach</name>
    <dbReference type="NCBI Taxonomy" id="6984"/>
    <lineage>
        <taxon>Eukaryota</taxon>
        <taxon>Metazoa</taxon>
        <taxon>Ecdysozoa</taxon>
        <taxon>Arthropoda</taxon>
        <taxon>Hexapoda</taxon>
        <taxon>Insecta</taxon>
        <taxon>Pterygota</taxon>
        <taxon>Neoptera</taxon>
        <taxon>Polyneoptera</taxon>
        <taxon>Dictyoptera</taxon>
        <taxon>Blattodea</taxon>
        <taxon>Blaberoidea</taxon>
        <taxon>Blaberidae</taxon>
        <taxon>Diplopterinae</taxon>
        <taxon>Diploptera</taxon>
    </lineage>
</organism>
<dbReference type="Pfam" id="PF08240">
    <property type="entry name" value="ADH_N"/>
    <property type="match status" value="1"/>
</dbReference>